<dbReference type="PANTHER" id="PTHR23279:SF36">
    <property type="entry name" value="DEFECTIVE PROBOSCIS EXTENSION RESPONSE 9, ISOFORM A"/>
    <property type="match status" value="1"/>
</dbReference>
<dbReference type="GO" id="GO:0050808">
    <property type="term" value="P:synapse organization"/>
    <property type="evidence" value="ECO:0007669"/>
    <property type="project" value="TreeGrafter"/>
</dbReference>
<dbReference type="EMBL" id="CAKASE010000055">
    <property type="protein sequence ID" value="CAG9565834.1"/>
    <property type="molecule type" value="Genomic_DNA"/>
</dbReference>
<dbReference type="Proteomes" id="UP000789524">
    <property type="component" value="Unassembled WGS sequence"/>
</dbReference>
<feature type="domain" description="Ig-like" evidence="2">
    <location>
        <begin position="160"/>
        <end position="277"/>
    </location>
</feature>
<dbReference type="SMART" id="SM00408">
    <property type="entry name" value="IGc2"/>
    <property type="match status" value="2"/>
</dbReference>
<dbReference type="InterPro" id="IPR003599">
    <property type="entry name" value="Ig_sub"/>
</dbReference>
<dbReference type="SMART" id="SM00406">
    <property type="entry name" value="IGv"/>
    <property type="match status" value="1"/>
</dbReference>
<dbReference type="InterPro" id="IPR037448">
    <property type="entry name" value="Zig-8"/>
</dbReference>
<dbReference type="InterPro" id="IPR007110">
    <property type="entry name" value="Ig-like_dom"/>
</dbReference>
<dbReference type="InterPro" id="IPR003598">
    <property type="entry name" value="Ig_sub2"/>
</dbReference>
<dbReference type="InterPro" id="IPR013106">
    <property type="entry name" value="Ig_V-set"/>
</dbReference>
<keyword evidence="4" id="KW-1185">Reference proteome</keyword>
<dbReference type="Gene3D" id="2.60.40.10">
    <property type="entry name" value="Immunoglobulins"/>
    <property type="match status" value="2"/>
</dbReference>
<proteinExistence type="predicted"/>
<evidence type="ECO:0000256" key="1">
    <source>
        <dbReference type="SAM" id="SignalP"/>
    </source>
</evidence>
<dbReference type="PANTHER" id="PTHR23279">
    <property type="entry name" value="DEFECTIVE PROBOSCIS EXTENSION RESPONSE DPR -RELATED"/>
    <property type="match status" value="1"/>
</dbReference>
<dbReference type="SMART" id="SM00409">
    <property type="entry name" value="IG"/>
    <property type="match status" value="2"/>
</dbReference>
<dbReference type="AlphaFoldDB" id="A0A8J2QM82"/>
<dbReference type="InterPro" id="IPR013151">
    <property type="entry name" value="Immunoglobulin_dom"/>
</dbReference>
<accession>A0A8J2QM82</accession>
<dbReference type="Pfam" id="PF00047">
    <property type="entry name" value="ig"/>
    <property type="match status" value="1"/>
</dbReference>
<evidence type="ECO:0000313" key="4">
    <source>
        <dbReference type="Proteomes" id="UP000789524"/>
    </source>
</evidence>
<dbReference type="InterPro" id="IPR013783">
    <property type="entry name" value="Ig-like_fold"/>
</dbReference>
<dbReference type="CDD" id="cd00096">
    <property type="entry name" value="Ig"/>
    <property type="match status" value="1"/>
</dbReference>
<sequence>MCVCALLLLLAVLPTLAGPAGPSFSVRQQRSVVGRVGEVAELKCRVTRLGDRVVSWVRSSDLQILTHAGAVFTADSRVSCSEAPYNSDLEEVDDPTGDLSLYRGGILTSRDDSWNTAGSVHTLKIERLRVSDSGRYECQINTEPKLSLFFNLTVVETSLPSVVVRTLNTDPGDVVWVVGEGEARGARLTCEARYEPAAGSVLQDEVLAALPPLRITWKHEGETIDPQSPRGGISLDSERWSGRVVSRLTLAHVTTRDAGRYWCGVGDTGAVTQLRLKHDQEIEPEVGELEWMQRDQAVARVSGGGCIKDRSLLAAVGRTLGSLVIMMMMKLLT</sequence>
<dbReference type="PROSITE" id="PS50835">
    <property type="entry name" value="IG_LIKE"/>
    <property type="match status" value="2"/>
</dbReference>
<evidence type="ECO:0000259" key="2">
    <source>
        <dbReference type="PROSITE" id="PS50835"/>
    </source>
</evidence>
<feature type="signal peptide" evidence="1">
    <location>
        <begin position="1"/>
        <end position="17"/>
    </location>
</feature>
<gene>
    <name evidence="3" type="ORF">DCHRY22_LOCUS6600</name>
</gene>
<dbReference type="InterPro" id="IPR036179">
    <property type="entry name" value="Ig-like_dom_sf"/>
</dbReference>
<dbReference type="GO" id="GO:0032589">
    <property type="term" value="C:neuron projection membrane"/>
    <property type="evidence" value="ECO:0007669"/>
    <property type="project" value="TreeGrafter"/>
</dbReference>
<comment type="caution">
    <text evidence="3">The sequence shown here is derived from an EMBL/GenBank/DDBJ whole genome shotgun (WGS) entry which is preliminary data.</text>
</comment>
<dbReference type="SUPFAM" id="SSF48726">
    <property type="entry name" value="Immunoglobulin"/>
    <property type="match status" value="2"/>
</dbReference>
<reference evidence="3" key="1">
    <citation type="submission" date="2021-09" db="EMBL/GenBank/DDBJ databases">
        <authorList>
            <person name="Martin H S."/>
        </authorList>
    </citation>
    <scope>NUCLEOTIDE SEQUENCE</scope>
</reference>
<dbReference type="OrthoDB" id="190835at2759"/>
<name>A0A8J2QM82_9NEOP</name>
<feature type="domain" description="Ig-like" evidence="2">
    <location>
        <begin position="22"/>
        <end position="149"/>
    </location>
</feature>
<protein>
    <submittedName>
        <fullName evidence="3">(African queen) hypothetical protein</fullName>
    </submittedName>
</protein>
<organism evidence="3 4">
    <name type="scientific">Danaus chrysippus</name>
    <name type="common">African queen</name>
    <dbReference type="NCBI Taxonomy" id="151541"/>
    <lineage>
        <taxon>Eukaryota</taxon>
        <taxon>Metazoa</taxon>
        <taxon>Ecdysozoa</taxon>
        <taxon>Arthropoda</taxon>
        <taxon>Hexapoda</taxon>
        <taxon>Insecta</taxon>
        <taxon>Pterygota</taxon>
        <taxon>Neoptera</taxon>
        <taxon>Endopterygota</taxon>
        <taxon>Lepidoptera</taxon>
        <taxon>Glossata</taxon>
        <taxon>Ditrysia</taxon>
        <taxon>Papilionoidea</taxon>
        <taxon>Nymphalidae</taxon>
        <taxon>Danainae</taxon>
        <taxon>Danaini</taxon>
        <taxon>Danaina</taxon>
        <taxon>Danaus</taxon>
        <taxon>Anosia</taxon>
    </lineage>
</organism>
<evidence type="ECO:0000313" key="3">
    <source>
        <dbReference type="EMBL" id="CAG9565834.1"/>
    </source>
</evidence>
<keyword evidence="1" id="KW-0732">Signal</keyword>
<feature type="chain" id="PRO_5035251845" evidence="1">
    <location>
        <begin position="18"/>
        <end position="333"/>
    </location>
</feature>